<dbReference type="STRING" id="888743.HMPREF9141_1603"/>
<feature type="transmembrane region" description="Helical" evidence="1">
    <location>
        <begin position="18"/>
        <end position="35"/>
    </location>
</feature>
<dbReference type="Proteomes" id="UP000005697">
    <property type="component" value="Unassembled WGS sequence"/>
</dbReference>
<accession>F0F7N6</accession>
<keyword evidence="1" id="KW-0472">Membrane</keyword>
<proteinExistence type="predicted"/>
<reference evidence="2 3" key="1">
    <citation type="submission" date="2011-01" db="EMBL/GenBank/DDBJ databases">
        <authorList>
            <person name="Muzny D."/>
            <person name="Qin X."/>
            <person name="Deng J."/>
            <person name="Jiang H."/>
            <person name="Liu Y."/>
            <person name="Qu J."/>
            <person name="Song X.-Z."/>
            <person name="Zhang L."/>
            <person name="Thornton R."/>
            <person name="Coyle M."/>
            <person name="Francisco L."/>
            <person name="Jackson L."/>
            <person name="Javaid M."/>
            <person name="Korchina V."/>
            <person name="Kovar C."/>
            <person name="Mata R."/>
            <person name="Mathew T."/>
            <person name="Ngo R."/>
            <person name="Nguyen L."/>
            <person name="Nguyen N."/>
            <person name="Okwuonu G."/>
            <person name="Ongeri F."/>
            <person name="Pham C."/>
            <person name="Simmons D."/>
            <person name="Wilczek-Boney K."/>
            <person name="Hale W."/>
            <person name="Jakkamsetti A."/>
            <person name="Pham P."/>
            <person name="Ruth R."/>
            <person name="San Lucas F."/>
            <person name="Warren J."/>
            <person name="Zhang J."/>
            <person name="Zhao Z."/>
            <person name="Zhou C."/>
            <person name="Zhu D."/>
            <person name="Lee S."/>
            <person name="Bess C."/>
            <person name="Blankenburg K."/>
            <person name="Forbes L."/>
            <person name="Fu Q."/>
            <person name="Gubbala S."/>
            <person name="Hirani K."/>
            <person name="Jayaseelan J.C."/>
            <person name="Lara F."/>
            <person name="Munidasa M."/>
            <person name="Palculict T."/>
            <person name="Patil S."/>
            <person name="Pu L.-L."/>
            <person name="Saada N."/>
            <person name="Tang L."/>
            <person name="Weissenberger G."/>
            <person name="Zhu Y."/>
            <person name="Hemphill L."/>
            <person name="Shang Y."/>
            <person name="Youmans B."/>
            <person name="Ayvaz T."/>
            <person name="Ross M."/>
            <person name="Santibanez J."/>
            <person name="Aqrawi P."/>
            <person name="Gross S."/>
            <person name="Joshi V."/>
            <person name="Fowler G."/>
            <person name="Nazareth L."/>
            <person name="Reid J."/>
            <person name="Worley K."/>
            <person name="Petrosino J."/>
            <person name="Highlander S."/>
            <person name="Gibbs R."/>
        </authorList>
    </citation>
    <scope>NUCLEOTIDE SEQUENCE [LARGE SCALE GENOMIC DNA]</scope>
    <source>
        <strain evidence="2 3">DSM 16608</strain>
    </source>
</reference>
<keyword evidence="1" id="KW-1133">Transmembrane helix</keyword>
<dbReference type="EMBL" id="AEWX01000024">
    <property type="protein sequence ID" value="EGC19729.1"/>
    <property type="molecule type" value="Genomic_DNA"/>
</dbReference>
<keyword evidence="3" id="KW-1185">Reference proteome</keyword>
<dbReference type="HOGENOM" id="CLU_2772462_0_0_10"/>
<evidence type="ECO:0000256" key="1">
    <source>
        <dbReference type="SAM" id="Phobius"/>
    </source>
</evidence>
<comment type="caution">
    <text evidence="2">The sequence shown here is derived from an EMBL/GenBank/DDBJ whole genome shotgun (WGS) entry which is preliminary data.</text>
</comment>
<organism evidence="2 3">
    <name type="scientific">Prevotella multiformis DSM 16608</name>
    <dbReference type="NCBI Taxonomy" id="888743"/>
    <lineage>
        <taxon>Bacteria</taxon>
        <taxon>Pseudomonadati</taxon>
        <taxon>Bacteroidota</taxon>
        <taxon>Bacteroidia</taxon>
        <taxon>Bacteroidales</taxon>
        <taxon>Prevotellaceae</taxon>
        <taxon>Prevotella</taxon>
    </lineage>
</organism>
<evidence type="ECO:0000313" key="2">
    <source>
        <dbReference type="EMBL" id="EGC19729.1"/>
    </source>
</evidence>
<evidence type="ECO:0000313" key="3">
    <source>
        <dbReference type="Proteomes" id="UP000005697"/>
    </source>
</evidence>
<keyword evidence="1" id="KW-0812">Transmembrane</keyword>
<dbReference type="AlphaFoldDB" id="F0F7N6"/>
<sequence length="69" mass="8197">MHLRCLSLIWEKMKMDGITFHFALIVIMCLVRFQGHYASKIRVTMLSIQKTSIYLIFDYQQVTFHGVLM</sequence>
<gene>
    <name evidence="2" type="ORF">HMPREF9141_1603</name>
</gene>
<protein>
    <submittedName>
        <fullName evidence="2">Uncharacterized protein</fullName>
    </submittedName>
</protein>
<name>F0F7N6_9BACT</name>